<feature type="binding site" evidence="3">
    <location>
        <position position="136"/>
    </location>
    <ligand>
        <name>a divalent metal cation</name>
        <dbReference type="ChEBI" id="CHEBI:60240"/>
    </ligand>
</feature>
<feature type="binding site" evidence="3">
    <location>
        <position position="48"/>
    </location>
    <ligand>
        <name>a divalent metal cation</name>
        <dbReference type="ChEBI" id="CHEBI:60240"/>
    </ligand>
</feature>
<dbReference type="GO" id="GO:0046872">
    <property type="term" value="F:metal ion binding"/>
    <property type="evidence" value="ECO:0007669"/>
    <property type="project" value="UniProtKB-KW"/>
</dbReference>
<comment type="caution">
    <text evidence="4">The sequence shown here is derived from an EMBL/GenBank/DDBJ whole genome shotgun (WGS) entry which is preliminary data.</text>
</comment>
<keyword evidence="2 3" id="KW-0479">Metal-binding</keyword>
<dbReference type="InterPro" id="IPR007837">
    <property type="entry name" value="DinB"/>
</dbReference>
<evidence type="ECO:0000256" key="2">
    <source>
        <dbReference type="ARBA" id="ARBA00022723"/>
    </source>
</evidence>
<accession>A0A495DL77</accession>
<feature type="binding site" evidence="3">
    <location>
        <position position="132"/>
    </location>
    <ligand>
        <name>a divalent metal cation</name>
        <dbReference type="ChEBI" id="CHEBI:60240"/>
    </ligand>
</feature>
<evidence type="ECO:0000256" key="1">
    <source>
        <dbReference type="ARBA" id="ARBA00008635"/>
    </source>
</evidence>
<organism evidence="4 5">
    <name type="scientific">Maricaulis maris</name>
    <dbReference type="NCBI Taxonomy" id="74318"/>
    <lineage>
        <taxon>Bacteria</taxon>
        <taxon>Pseudomonadati</taxon>
        <taxon>Pseudomonadota</taxon>
        <taxon>Alphaproteobacteria</taxon>
        <taxon>Maricaulales</taxon>
        <taxon>Maricaulaceae</taxon>
        <taxon>Maricaulis</taxon>
    </lineage>
</organism>
<dbReference type="SUPFAM" id="SSF109854">
    <property type="entry name" value="DinB/YfiT-like putative metalloenzymes"/>
    <property type="match status" value="1"/>
</dbReference>
<evidence type="ECO:0000313" key="4">
    <source>
        <dbReference type="EMBL" id="RKR03665.1"/>
    </source>
</evidence>
<dbReference type="Pfam" id="PF05163">
    <property type="entry name" value="DinB"/>
    <property type="match status" value="1"/>
</dbReference>
<dbReference type="PANTHER" id="PTHR37302:SF1">
    <property type="entry name" value="PROTEIN DINB"/>
    <property type="match status" value="1"/>
</dbReference>
<evidence type="ECO:0000256" key="3">
    <source>
        <dbReference type="PIRSR" id="PIRSR607837-1"/>
    </source>
</evidence>
<dbReference type="Proteomes" id="UP000273675">
    <property type="component" value="Unassembled WGS sequence"/>
</dbReference>
<dbReference type="InterPro" id="IPR034660">
    <property type="entry name" value="DinB/YfiT-like"/>
</dbReference>
<dbReference type="Gene3D" id="1.20.120.450">
    <property type="entry name" value="dinb family like domain"/>
    <property type="match status" value="1"/>
</dbReference>
<proteinExistence type="inferred from homology"/>
<protein>
    <submittedName>
        <fullName evidence="4">Putative damage-inducible protein DinB</fullName>
    </submittedName>
</protein>
<reference evidence="4 5" key="1">
    <citation type="submission" date="2018-10" db="EMBL/GenBank/DDBJ databases">
        <title>Genomic Encyclopedia of Type Strains, Phase IV (KMG-IV): sequencing the most valuable type-strain genomes for metagenomic binning, comparative biology and taxonomic classification.</title>
        <authorList>
            <person name="Goeker M."/>
        </authorList>
    </citation>
    <scope>NUCLEOTIDE SEQUENCE [LARGE SCALE GENOMIC DNA]</scope>
    <source>
        <strain evidence="4 5">DSM 4734</strain>
    </source>
</reference>
<sequence length="165" mass="18571">MRAHFLQLADYNAWANQRIYAATREIGAEARSRDIGAYFGSLQGTLTHILVADHLWMARLLGLAAPHARLDETPTHDFEILWAARREQDAATRAFIGGLDDAAISADFDYKDMSGNPRTLPRRIILTHMFNHATHHRGQAHHQLTQLGLAEPPPLDLPYFVLDLV</sequence>
<dbReference type="RefSeq" id="WP_121209981.1">
    <property type="nucleotide sequence ID" value="NZ_RBIM01000001.1"/>
</dbReference>
<dbReference type="EMBL" id="RBIM01000001">
    <property type="protein sequence ID" value="RKR03665.1"/>
    <property type="molecule type" value="Genomic_DNA"/>
</dbReference>
<dbReference type="PANTHER" id="PTHR37302">
    <property type="entry name" value="SLR1116 PROTEIN"/>
    <property type="match status" value="1"/>
</dbReference>
<evidence type="ECO:0000313" key="5">
    <source>
        <dbReference type="Proteomes" id="UP000273675"/>
    </source>
</evidence>
<name>A0A495DL77_9PROT</name>
<dbReference type="AlphaFoldDB" id="A0A495DL77"/>
<gene>
    <name evidence="4" type="ORF">C7435_0102</name>
</gene>
<dbReference type="OrthoDB" id="9807509at2"/>
<comment type="similarity">
    <text evidence="1">Belongs to the DinB family.</text>
</comment>